<dbReference type="Proteomes" id="UP000536604">
    <property type="component" value="Unassembled WGS sequence"/>
</dbReference>
<sequence length="1189" mass="126489">MSTHGSSAMPRSRTSRLPRRLLASLSTVVLITALGVALPIADTGGGDAAHAEEEPTAMTEAGAAELAAERGERVEVTGLREERRTVYADPDGTFTALEHVNPVRVMQNGEWVEPEAALVHREDGTITPRAATMGLSLSAGGDAPLATLTRAGKELSISWPGTLPEPELDGDEARYTSVLPDVDLIVRAEVDGFSHLLVVHTPEAAADPGLAELRLALETTGLEVTSGDEGALAAIDTGAGGTVFEAPQPLMWDSGTAAEDGAESSDTAAGDSVRLLTEDEGAPQQNGATADEDPEEGPLESSRISSVGVTLEEGALVLRPDQAMIGDEDTAYPLYIDPVWKTSTLSAWAMVSSGYSGTSFWKFSGKDHEGVGRCPQLSGDPFYCNGAGVKRLFYRIPTTAYHGRQILSAELAVTMYHSYNSTGYPVQAYRTGSFSSSTKWSNQPSWSQRQDTKSPTKPTASCTATNQNVRFDVSGAVGDAAANKWKTTSFGLRAGDESTHVQWKRFCDNAQLEVRYNTAPDTPQQSRLQMSPGGACIGGDKRPYVDEAPRLTAYLRDKDHSSSNTEKLKAQFRVFWTDASGAEQELTHTTSMKASGSYFHYQVPDSIPEGTVIAWIVRASDGHAWSPWSWDGAQTRCQFVYDSTAPEEPEIASEDFPADDEWHDGVGTYGTFTVSSDSSDVVEYRYGINKDPSPGNTLTPDADGRATLTWTPEHDGPHSLYVEAVDRAGKTSTRANHLFLVQSGRSAVGQWAMSEDETADAAADASENGNTAAAGSGATFGIQGPGGTGSLAVALDGTSGAYLAPDAHLVDTTGLFSATAWARVDDLERDQAVLSQDGTGEPGFVLGYDASDRAWRLSFPEADMYALGEWGVSADAPVAEGQWTHLALVHDSHLNTSRLYVNGALSGTVTRDTVWPARGDVQIGRSVTRSGYERHLHGALSDVRVFDRIVTAEEIGALRALPVDRTGYWPFTTAADGTSPEAAGGAPMVLAGDASVHLSDPWTGDSALVGEGHLQLDGDEDHASAQAGTAHGSFTVSVRARLASAEPSRSMTVLSMPGEHHSLFDIRYGADSGRWEIELAHEDTDTPETTVLTAADTAPSSENRGDHLALVYDAFAREVRLYVNGAHAQTQPYSHAWTAPGPVSGGRALLGGEWEQYFSGALDDVRLYAGAADATLVSALSRTTETPEL</sequence>
<dbReference type="NCBIfam" id="NF033679">
    <property type="entry name" value="DNRLRE_dom"/>
    <property type="match status" value="1"/>
</dbReference>
<proteinExistence type="predicted"/>
<dbReference type="SMART" id="SM00560">
    <property type="entry name" value="LamGL"/>
    <property type="match status" value="2"/>
</dbReference>
<evidence type="ECO:0000256" key="3">
    <source>
        <dbReference type="SAM" id="MobiDB-lite"/>
    </source>
</evidence>
<evidence type="ECO:0000256" key="1">
    <source>
        <dbReference type="ARBA" id="ARBA00022729"/>
    </source>
</evidence>
<feature type="region of interest" description="Disordered" evidence="3">
    <location>
        <begin position="439"/>
        <end position="462"/>
    </location>
</feature>
<dbReference type="InterPro" id="IPR013320">
    <property type="entry name" value="ConA-like_dom_sf"/>
</dbReference>
<gene>
    <name evidence="5" type="ORF">FHS13_002559</name>
</gene>
<feature type="domain" description="LamG-like jellyroll fold" evidence="4">
    <location>
        <begin position="1032"/>
        <end position="1175"/>
    </location>
</feature>
<keyword evidence="6" id="KW-1185">Reference proteome</keyword>
<name>A0A841IR56_9ACTN</name>
<dbReference type="Gene3D" id="2.60.120.200">
    <property type="match status" value="2"/>
</dbReference>
<dbReference type="RefSeq" id="WP_184291831.1">
    <property type="nucleotide sequence ID" value="NZ_JACHJO010000007.1"/>
</dbReference>
<keyword evidence="1" id="KW-0732">Signal</keyword>
<feature type="domain" description="LamG-like jellyroll fold" evidence="4">
    <location>
        <begin position="814"/>
        <end position="953"/>
    </location>
</feature>
<dbReference type="EMBL" id="JACHJO010000007">
    <property type="protein sequence ID" value="MBB6120602.1"/>
    <property type="molecule type" value="Genomic_DNA"/>
</dbReference>
<evidence type="ECO:0000313" key="5">
    <source>
        <dbReference type="EMBL" id="MBB6120602.1"/>
    </source>
</evidence>
<organism evidence="5 6">
    <name type="scientific">Nocardiopsis algeriensis</name>
    <dbReference type="NCBI Taxonomy" id="1478215"/>
    <lineage>
        <taxon>Bacteria</taxon>
        <taxon>Bacillati</taxon>
        <taxon>Actinomycetota</taxon>
        <taxon>Actinomycetes</taxon>
        <taxon>Streptosporangiales</taxon>
        <taxon>Nocardiopsidaceae</taxon>
        <taxon>Nocardiopsis</taxon>
    </lineage>
</organism>
<dbReference type="SUPFAM" id="SSF49899">
    <property type="entry name" value="Concanavalin A-like lectins/glucanases"/>
    <property type="match status" value="2"/>
</dbReference>
<evidence type="ECO:0000259" key="4">
    <source>
        <dbReference type="SMART" id="SM00560"/>
    </source>
</evidence>
<dbReference type="PANTHER" id="PTHR46943">
    <property type="entry name" value="PENTRAXIN-RELATED PROTEIN PTX3"/>
    <property type="match status" value="1"/>
</dbReference>
<dbReference type="PANTHER" id="PTHR46943:SF1">
    <property type="entry name" value="PENTRAXIN-RELATED PROTEIN PTX3"/>
    <property type="match status" value="1"/>
</dbReference>
<feature type="region of interest" description="Disordered" evidence="3">
    <location>
        <begin position="279"/>
        <end position="305"/>
    </location>
</feature>
<accession>A0A841IR56</accession>
<dbReference type="InterPro" id="IPR006558">
    <property type="entry name" value="LamG-like"/>
</dbReference>
<dbReference type="AlphaFoldDB" id="A0A841IR56"/>
<dbReference type="InterPro" id="IPR042837">
    <property type="entry name" value="PTX3"/>
</dbReference>
<comment type="caution">
    <text evidence="5">The sequence shown here is derived from an EMBL/GenBank/DDBJ whole genome shotgun (WGS) entry which is preliminary data.</text>
</comment>
<evidence type="ECO:0000256" key="2">
    <source>
        <dbReference type="ARBA" id="ARBA00023157"/>
    </source>
</evidence>
<reference evidence="5 6" key="1">
    <citation type="submission" date="2020-08" db="EMBL/GenBank/DDBJ databases">
        <title>Genomic Encyclopedia of Type Strains, Phase III (KMG-III): the genomes of soil and plant-associated and newly described type strains.</title>
        <authorList>
            <person name="Whitman W."/>
        </authorList>
    </citation>
    <scope>NUCLEOTIDE SEQUENCE [LARGE SCALE GENOMIC DNA]</scope>
    <source>
        <strain evidence="5 6">CECT 8712</strain>
    </source>
</reference>
<dbReference type="GO" id="GO:0006955">
    <property type="term" value="P:immune response"/>
    <property type="evidence" value="ECO:0007669"/>
    <property type="project" value="InterPro"/>
</dbReference>
<evidence type="ECO:0000313" key="6">
    <source>
        <dbReference type="Proteomes" id="UP000536604"/>
    </source>
</evidence>
<dbReference type="Pfam" id="PF13385">
    <property type="entry name" value="Laminin_G_3"/>
    <property type="match status" value="2"/>
</dbReference>
<keyword evidence="2" id="KW-1015">Disulfide bond</keyword>
<protein>
    <recommendedName>
        <fullName evidence="4">LamG-like jellyroll fold domain-containing protein</fullName>
    </recommendedName>
</protein>